<dbReference type="AlphaFoldDB" id="A0A0L1KHS3"/>
<evidence type="ECO:0000256" key="1">
    <source>
        <dbReference type="SAM" id="MobiDB-lite"/>
    </source>
</evidence>
<proteinExistence type="predicted"/>
<sequence>MGALRDRFWERPLADLTTEEWEALCDGCGRCCLHKVEYEDTGEIEHTNVACTLLDPQTAQCTDYKHRKSFVPDCLRLTLRIVEDVTWLPATCAYRRRADGQPLPRWHYLLSGDREGVVRAGVSVAGRVVREDEAGPLEHHVVDWGDGDGPDDDEGGAT</sequence>
<dbReference type="PANTHER" id="PTHR37421">
    <property type="entry name" value="UPF0260 PROTEIN YCGN"/>
    <property type="match status" value="1"/>
</dbReference>
<dbReference type="Proteomes" id="UP000037446">
    <property type="component" value="Unassembled WGS sequence"/>
</dbReference>
<dbReference type="PATRIC" id="fig|1306953.7.peg.1776"/>
<dbReference type="PANTHER" id="PTHR37421:SF1">
    <property type="entry name" value="UPF0260 PROTEIN YCGN"/>
    <property type="match status" value="1"/>
</dbReference>
<gene>
    <name evidence="2" type="ORF">J121_1730</name>
</gene>
<evidence type="ECO:0000313" key="2">
    <source>
        <dbReference type="EMBL" id="KNH03402.1"/>
    </source>
</evidence>
<feature type="region of interest" description="Disordered" evidence="1">
    <location>
        <begin position="136"/>
        <end position="158"/>
    </location>
</feature>
<feature type="compositionally biased region" description="Acidic residues" evidence="1">
    <location>
        <begin position="145"/>
        <end position="158"/>
    </location>
</feature>
<name>A0A0L1KHS3_9SPHN</name>
<protein>
    <recommendedName>
        <fullName evidence="4">YcgN family cysteine cluster protein</fullName>
    </recommendedName>
</protein>
<dbReference type="InterPro" id="IPR008228">
    <property type="entry name" value="UCP006173"/>
</dbReference>
<comment type="caution">
    <text evidence="2">The sequence shown here is derived from an EMBL/GenBank/DDBJ whole genome shotgun (WGS) entry which is preliminary data.</text>
</comment>
<evidence type="ECO:0008006" key="4">
    <source>
        <dbReference type="Google" id="ProtNLM"/>
    </source>
</evidence>
<dbReference type="STRING" id="1306953.J121_1730"/>
<dbReference type="NCBIfam" id="NF003507">
    <property type="entry name" value="PRK05170.2-5"/>
    <property type="match status" value="1"/>
</dbReference>
<dbReference type="NCBIfam" id="NF003501">
    <property type="entry name" value="PRK05170.1-5"/>
    <property type="match status" value="1"/>
</dbReference>
<dbReference type="EMBL" id="JYNE01000011">
    <property type="protein sequence ID" value="KNH03402.1"/>
    <property type="molecule type" value="Genomic_DNA"/>
</dbReference>
<dbReference type="InterPro" id="IPR005358">
    <property type="entry name" value="Puta_zinc/iron-chelating_dom"/>
</dbReference>
<organism evidence="2 3">
    <name type="scientific">Qipengyuania citrea LAMA 915</name>
    <dbReference type="NCBI Taxonomy" id="1306953"/>
    <lineage>
        <taxon>Bacteria</taxon>
        <taxon>Pseudomonadati</taxon>
        <taxon>Pseudomonadota</taxon>
        <taxon>Alphaproteobacteria</taxon>
        <taxon>Sphingomonadales</taxon>
        <taxon>Erythrobacteraceae</taxon>
        <taxon>Qipengyuania</taxon>
    </lineage>
</organism>
<dbReference type="Pfam" id="PF03692">
    <property type="entry name" value="CxxCxxCC"/>
    <property type="match status" value="1"/>
</dbReference>
<accession>A0A0L1KHS3</accession>
<dbReference type="RefSeq" id="WP_050599197.1">
    <property type="nucleotide sequence ID" value="NZ_JYNE01000011.1"/>
</dbReference>
<evidence type="ECO:0000313" key="3">
    <source>
        <dbReference type="Proteomes" id="UP000037446"/>
    </source>
</evidence>
<reference evidence="2" key="1">
    <citation type="submission" date="2015-02" db="EMBL/GenBank/DDBJ databases">
        <authorList>
            <person name="Chooi Y.-H."/>
        </authorList>
    </citation>
    <scope>NUCLEOTIDE SEQUENCE [LARGE SCALE GENOMIC DNA]</scope>
    <source>
        <strain evidence="2">LAMA 915</strain>
    </source>
</reference>
<dbReference type="PIRSF" id="PIRSF006173">
    <property type="entry name" value="UCP006173"/>
    <property type="match status" value="1"/>
</dbReference>